<accession>A0A2W7HUX2</accession>
<comment type="caution">
    <text evidence="2">The sequence shown here is derived from an EMBL/GenBank/DDBJ whole genome shotgun (WGS) entry which is preliminary data.</text>
</comment>
<keyword evidence="1" id="KW-0472">Membrane</keyword>
<reference evidence="2 3" key="1">
    <citation type="submission" date="2018-06" db="EMBL/GenBank/DDBJ databases">
        <title>Genomic Encyclopedia of Archaeal and Bacterial Type Strains, Phase II (KMG-II): from individual species to whole genera.</title>
        <authorList>
            <person name="Goeker M."/>
        </authorList>
    </citation>
    <scope>NUCLEOTIDE SEQUENCE [LARGE SCALE GENOMIC DNA]</scope>
    <source>
        <strain evidence="2 3">DSM 15361</strain>
    </source>
</reference>
<dbReference type="NCBIfam" id="TIGR00278">
    <property type="entry name" value="membrane protein insertion efficiency factor YidD"/>
    <property type="match status" value="1"/>
</dbReference>
<protein>
    <recommendedName>
        <fullName evidence="1">Putative membrane protein insertion efficiency factor</fullName>
    </recommendedName>
</protein>
<keyword evidence="1" id="KW-1003">Cell membrane</keyword>
<comment type="similarity">
    <text evidence="1">Belongs to the UPF0161 family.</text>
</comment>
<evidence type="ECO:0000313" key="2">
    <source>
        <dbReference type="EMBL" id="PZW38541.1"/>
    </source>
</evidence>
<sequence>MDFQKVLITPFLALIKIYQSLISPLTPASCRFQPTCSAYAKEAFITHGVFKGFILSIKRISKCHPWGSSGYDPVPPKRK</sequence>
<organism evidence="2 3">
    <name type="scientific">Mesonia algae</name>
    <dbReference type="NCBI Taxonomy" id="213248"/>
    <lineage>
        <taxon>Bacteria</taxon>
        <taxon>Pseudomonadati</taxon>
        <taxon>Bacteroidota</taxon>
        <taxon>Flavobacteriia</taxon>
        <taxon>Flavobacteriales</taxon>
        <taxon>Flavobacteriaceae</taxon>
        <taxon>Mesonia</taxon>
    </lineage>
</organism>
<comment type="function">
    <text evidence="1">Could be involved in insertion of integral membrane proteins into the membrane.</text>
</comment>
<comment type="subcellular location">
    <subcellularLocation>
        <location evidence="1">Cell membrane</location>
        <topology evidence="1">Peripheral membrane protein</topology>
        <orientation evidence="1">Cytoplasmic side</orientation>
    </subcellularLocation>
</comment>
<name>A0A2W7HUX2_9FLAO</name>
<dbReference type="AlphaFoldDB" id="A0A2W7HUX2"/>
<dbReference type="GO" id="GO:0005886">
    <property type="term" value="C:plasma membrane"/>
    <property type="evidence" value="ECO:0007669"/>
    <property type="project" value="UniProtKB-SubCell"/>
</dbReference>
<dbReference type="PANTHER" id="PTHR33383:SF1">
    <property type="entry name" value="MEMBRANE PROTEIN INSERTION EFFICIENCY FACTOR-RELATED"/>
    <property type="match status" value="1"/>
</dbReference>
<dbReference type="Proteomes" id="UP000249542">
    <property type="component" value="Unassembled WGS sequence"/>
</dbReference>
<dbReference type="Pfam" id="PF01809">
    <property type="entry name" value="YidD"/>
    <property type="match status" value="1"/>
</dbReference>
<dbReference type="RefSeq" id="WP_111541833.1">
    <property type="nucleotide sequence ID" value="NZ_QKYV01000008.1"/>
</dbReference>
<gene>
    <name evidence="2" type="ORF">LX95_02562</name>
</gene>
<evidence type="ECO:0000256" key="1">
    <source>
        <dbReference type="HAMAP-Rule" id="MF_00386"/>
    </source>
</evidence>
<dbReference type="HAMAP" id="MF_00386">
    <property type="entry name" value="UPF0161_YidD"/>
    <property type="match status" value="1"/>
</dbReference>
<evidence type="ECO:0000313" key="3">
    <source>
        <dbReference type="Proteomes" id="UP000249542"/>
    </source>
</evidence>
<dbReference type="EMBL" id="QKYV01000008">
    <property type="protein sequence ID" value="PZW38541.1"/>
    <property type="molecule type" value="Genomic_DNA"/>
</dbReference>
<dbReference type="SMART" id="SM01234">
    <property type="entry name" value="Haemolytic"/>
    <property type="match status" value="1"/>
</dbReference>
<dbReference type="InterPro" id="IPR002696">
    <property type="entry name" value="Membr_insert_effic_factor_YidD"/>
</dbReference>
<dbReference type="PANTHER" id="PTHR33383">
    <property type="entry name" value="MEMBRANE PROTEIN INSERTION EFFICIENCY FACTOR-RELATED"/>
    <property type="match status" value="1"/>
</dbReference>
<keyword evidence="3" id="KW-1185">Reference proteome</keyword>
<proteinExistence type="inferred from homology"/>